<dbReference type="Gene3D" id="3.10.20.10">
    <property type="match status" value="2"/>
</dbReference>
<dbReference type="HAMAP" id="MF_00273">
    <property type="entry name" value="Ribosomal_eL20"/>
    <property type="match status" value="1"/>
</dbReference>
<dbReference type="OrthoDB" id="1294322at2759"/>
<feature type="domain" description="Large ribosomal subunit protein eL20" evidence="6">
    <location>
        <begin position="46"/>
        <end position="168"/>
    </location>
</feature>
<dbReference type="Pfam" id="PF01775">
    <property type="entry name" value="Ribosomal_L18A"/>
    <property type="match status" value="1"/>
</dbReference>
<dbReference type="FunFam" id="3.10.20.10:FF:000001">
    <property type="entry name" value="60S ribosomal protein L18a"/>
    <property type="match status" value="1"/>
</dbReference>
<evidence type="ECO:0000259" key="6">
    <source>
        <dbReference type="Pfam" id="PF01775"/>
    </source>
</evidence>
<reference evidence="7 8" key="1">
    <citation type="submission" date="2019-07" db="EMBL/GenBank/DDBJ databases">
        <title>Annotation for the trematode Paragonimus westermani.</title>
        <authorList>
            <person name="Choi Y.-J."/>
        </authorList>
    </citation>
    <scope>NUCLEOTIDE SEQUENCE [LARGE SCALE GENOMIC DNA]</scope>
    <source>
        <strain evidence="7">180907_Pwestermani</strain>
    </source>
</reference>
<evidence type="ECO:0000256" key="2">
    <source>
        <dbReference type="ARBA" id="ARBA00022980"/>
    </source>
</evidence>
<evidence type="ECO:0000256" key="3">
    <source>
        <dbReference type="ARBA" id="ARBA00023274"/>
    </source>
</evidence>
<dbReference type="InterPro" id="IPR021138">
    <property type="entry name" value="Ribosomal_eL20_eukaryotes"/>
</dbReference>
<comment type="caution">
    <text evidence="7">The sequence shown here is derived from an EMBL/GenBank/DDBJ whole genome shotgun (WGS) entry which is preliminary data.</text>
</comment>
<dbReference type="InterPro" id="IPR028877">
    <property type="entry name" value="Ribosomal_eL20"/>
</dbReference>
<dbReference type="FunFam" id="3.10.20.10:FF:000002">
    <property type="entry name" value="60S ribosomal protein L18a"/>
    <property type="match status" value="1"/>
</dbReference>
<evidence type="ECO:0000313" key="7">
    <source>
        <dbReference type="EMBL" id="KAF8569295.1"/>
    </source>
</evidence>
<keyword evidence="3" id="KW-0687">Ribonucleoprotein</keyword>
<organism evidence="7 8">
    <name type="scientific">Paragonimus westermani</name>
    <dbReference type="NCBI Taxonomy" id="34504"/>
    <lineage>
        <taxon>Eukaryota</taxon>
        <taxon>Metazoa</taxon>
        <taxon>Spiralia</taxon>
        <taxon>Lophotrochozoa</taxon>
        <taxon>Platyhelminthes</taxon>
        <taxon>Trematoda</taxon>
        <taxon>Digenea</taxon>
        <taxon>Plagiorchiida</taxon>
        <taxon>Troglotremata</taxon>
        <taxon>Troglotrematidae</taxon>
        <taxon>Paragonimus</taxon>
    </lineage>
</organism>
<dbReference type="GO" id="GO:0005840">
    <property type="term" value="C:ribosome"/>
    <property type="evidence" value="ECO:0007669"/>
    <property type="project" value="UniProtKB-KW"/>
</dbReference>
<keyword evidence="2" id="KW-0689">Ribosomal protein</keyword>
<sequence>MLTGSSARHLSKCRLNGSVEPAMNTTPDFAAVRWLRVTMRASGNLRLYSVVGRKLPTAKEPKSVPYRMRIFAPNSVVAKSRFWYFIRQLKKMKKGSGEILACDRIHPRKPLMVKNYGIWLRYNSRSGTHNMYKEYRDMTEEGAVTQMYREMGARHRARAESIQIIDVKQIPASKCKRPYITQFHDSKLKFPLPHRVNRNLHHPRFTTRRPNTAF</sequence>
<dbReference type="SUPFAM" id="SSF160374">
    <property type="entry name" value="RplX-like"/>
    <property type="match status" value="1"/>
</dbReference>
<keyword evidence="8" id="KW-1185">Reference proteome</keyword>
<protein>
    <recommendedName>
        <fullName evidence="4">Large ribosomal subunit protein eL20</fullName>
    </recommendedName>
    <alternativeName>
        <fullName evidence="5">60S ribosomal protein L18a</fullName>
    </alternativeName>
</protein>
<evidence type="ECO:0000313" key="8">
    <source>
        <dbReference type="Proteomes" id="UP000699462"/>
    </source>
</evidence>
<dbReference type="AlphaFoldDB" id="A0A8T0DMX2"/>
<dbReference type="Proteomes" id="UP000699462">
    <property type="component" value="Unassembled WGS sequence"/>
</dbReference>
<dbReference type="PANTHER" id="PTHR10052">
    <property type="entry name" value="60S RIBOSOMAL PROTEIN L18A"/>
    <property type="match status" value="1"/>
</dbReference>
<comment type="similarity">
    <text evidence="1">Belongs to the eukaryotic ribosomal protein eL20 family.</text>
</comment>
<dbReference type="GO" id="GO:0006412">
    <property type="term" value="P:translation"/>
    <property type="evidence" value="ECO:0007669"/>
    <property type="project" value="InterPro"/>
</dbReference>
<gene>
    <name evidence="7" type="ORF">P879_00883</name>
</gene>
<dbReference type="EMBL" id="JTDF01001987">
    <property type="protein sequence ID" value="KAF8569295.1"/>
    <property type="molecule type" value="Genomic_DNA"/>
</dbReference>
<name>A0A8T0DMX2_9TREM</name>
<dbReference type="InterPro" id="IPR023573">
    <property type="entry name" value="Ribosomal_eL20_dom"/>
</dbReference>
<dbReference type="GO" id="GO:1990904">
    <property type="term" value="C:ribonucleoprotein complex"/>
    <property type="evidence" value="ECO:0007669"/>
    <property type="project" value="UniProtKB-KW"/>
</dbReference>
<accession>A0A8T0DMX2</accession>
<proteinExistence type="inferred from homology"/>
<dbReference type="GO" id="GO:0003735">
    <property type="term" value="F:structural constituent of ribosome"/>
    <property type="evidence" value="ECO:0007669"/>
    <property type="project" value="InterPro"/>
</dbReference>
<evidence type="ECO:0000256" key="1">
    <source>
        <dbReference type="ARBA" id="ARBA00009362"/>
    </source>
</evidence>
<evidence type="ECO:0000256" key="4">
    <source>
        <dbReference type="ARBA" id="ARBA00035220"/>
    </source>
</evidence>
<evidence type="ECO:0000256" key="5">
    <source>
        <dbReference type="ARBA" id="ARBA00035392"/>
    </source>
</evidence>